<dbReference type="GO" id="GO:0043952">
    <property type="term" value="P:protein transport by the Sec complex"/>
    <property type="evidence" value="ECO:0007669"/>
    <property type="project" value="TreeGrafter"/>
</dbReference>
<comment type="subcellular location">
    <subcellularLocation>
        <location evidence="12">Cell membrane</location>
        <topology evidence="12">Peripheral membrane protein</topology>
        <orientation evidence="12">Cytoplasmic side</orientation>
    </subcellularLocation>
    <subcellularLocation>
        <location evidence="12">Cytoplasm</location>
    </subcellularLocation>
    <subcellularLocation>
        <location evidence="1">Membrane</location>
        <topology evidence="1">Peripheral membrane protein</topology>
    </subcellularLocation>
    <text evidence="12">Distribution is 50-50.</text>
</comment>
<keyword evidence="7 12" id="KW-0067">ATP-binding</keyword>
<organism evidence="17 18">
    <name type="scientific">Holdemania filiformis DSM 12042</name>
    <dbReference type="NCBI Taxonomy" id="545696"/>
    <lineage>
        <taxon>Bacteria</taxon>
        <taxon>Bacillati</taxon>
        <taxon>Bacillota</taxon>
        <taxon>Erysipelotrichia</taxon>
        <taxon>Erysipelotrichales</taxon>
        <taxon>Erysipelotrichaceae</taxon>
        <taxon>Holdemania</taxon>
    </lineage>
</organism>
<dbReference type="SUPFAM" id="SSF81886">
    <property type="entry name" value="Helical scaffold and wing domains of SecA"/>
    <property type="match status" value="1"/>
</dbReference>
<feature type="binding site" evidence="12">
    <location>
        <position position="83"/>
    </location>
    <ligand>
        <name>ATP</name>
        <dbReference type="ChEBI" id="CHEBI:30616"/>
    </ligand>
</feature>
<dbReference type="EMBL" id="ACCF01000024">
    <property type="protein sequence ID" value="EEF69433.1"/>
    <property type="molecule type" value="Genomic_DNA"/>
</dbReference>
<keyword evidence="5 12" id="KW-0963">Cytoplasm</keyword>
<dbReference type="eggNOG" id="COG0653">
    <property type="taxonomic scope" value="Bacteria"/>
</dbReference>
<dbReference type="InterPro" id="IPR011116">
    <property type="entry name" value="SecA_Wing/Scaffold"/>
</dbReference>
<dbReference type="SMART" id="SM00958">
    <property type="entry name" value="SecA_PP_bind"/>
    <property type="match status" value="1"/>
</dbReference>
<dbReference type="AlphaFoldDB" id="B9Y3K9"/>
<sequence>MNLLQSLSPDGRQLAKAEKLAKKIEALSGEYKALSDAELQAKTSQFRQRLSQGESLDELLPEAFATAREAAERVIGERPYPVQLMGGVLLHQGDIAEMKTGEGKTLTSILPVYLNALEGQGVHVVTVNPYLAHRDAQWMGQIYQFLGLSVGCNDRTLTSAQKRAAFACDITYTTNSELGFDYLRDNMVMNLESRVLRGLHFALVDEVDSVLVDEARTPLIISGAGEMLDKQYLIADQFVKALRKDEVEVDHQERQVYLTEKGIVHAERFFKVAHLYDHSHADLVHYIQQALKANYVMMRDVEYVVEDGEVIIVDQFTGRKMEGREFSDGLHQAIQAKEGVGIKQETKTLATITYQNFFRLYDKLAGMTGTAKTEEQEFLSIYNMRTIVVPTNKPIARIDYPDAVYKTKGEKYDAIVEEVAQLHAQGQPVLVGTPSVEISEILSQRLTQKKIPHPVLNAKNHVQEAEIIARAGQKGAVTIATNMAGRGTDIKLGEGVVELGGRGRLKGAERHESKRIDNQLRGRAGRQGDPGFSRFYVSMQDDFIIQYASDLQKESIAKFCEDKLPAEKLRKTIDLIQKRAEDLHYDSRKRVLEYDDVLMEQRRIIFGQRDQILIQDDLSELVGSLMDQAAASLAASLMNAKRANPAQWETILQEASKTWLLSEIDKELDQAKDEKTLQAILTQEFHRQHQLKKDEAPEQIAQLEKMILLSVIDHQWNDHVDSMNRLREGIYLRSYAQIKPEDAYRQEGFERFTNMMANITDQAVLTLLHIQKREPQPPVNPEA</sequence>
<dbReference type="PANTHER" id="PTHR30612">
    <property type="entry name" value="SECA INNER MEMBRANE COMPONENT OF SEC PROTEIN SECRETION SYSTEM"/>
    <property type="match status" value="1"/>
</dbReference>
<dbReference type="PROSITE" id="PS51192">
    <property type="entry name" value="HELICASE_ATP_BIND_1"/>
    <property type="match status" value="1"/>
</dbReference>
<dbReference type="GO" id="GO:0031522">
    <property type="term" value="C:cell envelope Sec protein transport complex"/>
    <property type="evidence" value="ECO:0007669"/>
    <property type="project" value="TreeGrafter"/>
</dbReference>
<dbReference type="InterPro" id="IPR000185">
    <property type="entry name" value="SecA"/>
</dbReference>
<dbReference type="SUPFAM" id="SSF81767">
    <property type="entry name" value="Pre-protein crosslinking domain of SecA"/>
    <property type="match status" value="1"/>
</dbReference>
<dbReference type="SUPFAM" id="SSF52540">
    <property type="entry name" value="P-loop containing nucleoside triphosphate hydrolases"/>
    <property type="match status" value="2"/>
</dbReference>
<comment type="catalytic activity">
    <reaction evidence="12">
        <text>ATP + H2O + cellular proteinSide 1 = ADP + phosphate + cellular proteinSide 2.</text>
        <dbReference type="EC" id="7.4.2.8"/>
    </reaction>
</comment>
<keyword evidence="4 12" id="KW-1003">Cell membrane</keyword>
<dbReference type="GO" id="GO:0005886">
    <property type="term" value="C:plasma membrane"/>
    <property type="evidence" value="ECO:0007669"/>
    <property type="project" value="UniProtKB-SubCell"/>
</dbReference>
<evidence type="ECO:0000259" key="16">
    <source>
        <dbReference type="PROSITE" id="PS51196"/>
    </source>
</evidence>
<dbReference type="InterPro" id="IPR036670">
    <property type="entry name" value="SecA_X-link_sf"/>
</dbReference>
<evidence type="ECO:0000256" key="2">
    <source>
        <dbReference type="ARBA" id="ARBA00007650"/>
    </source>
</evidence>
<evidence type="ECO:0000256" key="6">
    <source>
        <dbReference type="ARBA" id="ARBA00022741"/>
    </source>
</evidence>
<feature type="domain" description="Helicase C-terminal" evidence="15">
    <location>
        <begin position="414"/>
        <end position="584"/>
    </location>
</feature>
<evidence type="ECO:0000256" key="12">
    <source>
        <dbReference type="HAMAP-Rule" id="MF_01382"/>
    </source>
</evidence>
<keyword evidence="8 12" id="KW-0653">Protein transport</keyword>
<accession>B9Y3K9</accession>
<evidence type="ECO:0000256" key="8">
    <source>
        <dbReference type="ARBA" id="ARBA00022927"/>
    </source>
</evidence>
<feature type="binding site" evidence="12">
    <location>
        <begin position="101"/>
        <end position="105"/>
    </location>
    <ligand>
        <name>ATP</name>
        <dbReference type="ChEBI" id="CHEBI:30616"/>
    </ligand>
</feature>
<reference evidence="17 18" key="2">
    <citation type="submission" date="2009-02" db="EMBL/GenBank/DDBJ databases">
        <title>Draft genome sequence of Holdemania filiformis DSM 12042.</title>
        <authorList>
            <person name="Sudarsanam P."/>
            <person name="Ley R."/>
            <person name="Guruge J."/>
            <person name="Turnbaugh P.J."/>
            <person name="Mahowald M."/>
            <person name="Liep D."/>
            <person name="Gordon J."/>
        </authorList>
    </citation>
    <scope>NUCLEOTIDE SEQUENCE [LARGE SCALE GENOMIC DNA]</scope>
    <source>
        <strain evidence="17 18">DSM 12042</strain>
    </source>
</reference>
<dbReference type="CDD" id="cd18803">
    <property type="entry name" value="SF2_C_secA"/>
    <property type="match status" value="1"/>
</dbReference>
<dbReference type="CDD" id="cd17928">
    <property type="entry name" value="DEXDc_SecA"/>
    <property type="match status" value="1"/>
</dbReference>
<dbReference type="Gene3D" id="3.40.50.300">
    <property type="entry name" value="P-loop containing nucleotide triphosphate hydrolases"/>
    <property type="match status" value="3"/>
</dbReference>
<dbReference type="Pfam" id="PF01043">
    <property type="entry name" value="SecA_PP_bind"/>
    <property type="match status" value="1"/>
</dbReference>
<dbReference type="Proteomes" id="UP000005950">
    <property type="component" value="Unassembled WGS sequence"/>
</dbReference>
<dbReference type="Gene3D" id="1.10.3060.10">
    <property type="entry name" value="Helical scaffold and wing domains of SecA"/>
    <property type="match status" value="1"/>
</dbReference>
<dbReference type="InterPro" id="IPR011130">
    <property type="entry name" value="SecA_preprotein_X-link_dom"/>
</dbReference>
<dbReference type="Pfam" id="PF07517">
    <property type="entry name" value="SecA_DEAD"/>
    <property type="match status" value="1"/>
</dbReference>
<evidence type="ECO:0000256" key="10">
    <source>
        <dbReference type="ARBA" id="ARBA00023010"/>
    </source>
</evidence>
<evidence type="ECO:0000256" key="13">
    <source>
        <dbReference type="RuleBase" id="RU003874"/>
    </source>
</evidence>
<dbReference type="Pfam" id="PF21090">
    <property type="entry name" value="P-loop_SecA"/>
    <property type="match status" value="2"/>
</dbReference>
<dbReference type="PROSITE" id="PS01312">
    <property type="entry name" value="SECA"/>
    <property type="match status" value="1"/>
</dbReference>
<evidence type="ECO:0000313" key="18">
    <source>
        <dbReference type="Proteomes" id="UP000005950"/>
    </source>
</evidence>
<dbReference type="InterPro" id="IPR001650">
    <property type="entry name" value="Helicase_C-like"/>
</dbReference>
<dbReference type="HAMAP" id="MF_01382">
    <property type="entry name" value="SecA"/>
    <property type="match status" value="1"/>
</dbReference>
<dbReference type="NCBIfam" id="TIGR00963">
    <property type="entry name" value="secA"/>
    <property type="match status" value="1"/>
</dbReference>
<evidence type="ECO:0000256" key="1">
    <source>
        <dbReference type="ARBA" id="ARBA00004170"/>
    </source>
</evidence>
<dbReference type="HOGENOM" id="CLU_005314_3_1_9"/>
<dbReference type="PRINTS" id="PR00906">
    <property type="entry name" value="SECA"/>
</dbReference>
<evidence type="ECO:0000256" key="11">
    <source>
        <dbReference type="ARBA" id="ARBA00023136"/>
    </source>
</evidence>
<dbReference type="InterPro" id="IPR011115">
    <property type="entry name" value="SecA_DEAD"/>
</dbReference>
<dbReference type="InterPro" id="IPR036266">
    <property type="entry name" value="SecA_Wing/Scaffold_sf"/>
</dbReference>
<comment type="similarity">
    <text evidence="2 12 13">Belongs to the SecA family.</text>
</comment>
<dbReference type="SMART" id="SM00957">
    <property type="entry name" value="SecA_DEAD"/>
    <property type="match status" value="1"/>
</dbReference>
<dbReference type="Pfam" id="PF07516">
    <property type="entry name" value="SecA_SW"/>
    <property type="match status" value="1"/>
</dbReference>
<dbReference type="OrthoDB" id="1650235at2"/>
<dbReference type="InterPro" id="IPR014018">
    <property type="entry name" value="SecA_motor_DEAD"/>
</dbReference>
<protein>
    <recommendedName>
        <fullName evidence="12 13">Protein translocase subunit SecA</fullName>
        <ecNumber evidence="12">7.4.2.8</ecNumber>
    </recommendedName>
</protein>
<proteinExistence type="inferred from homology"/>
<dbReference type="InterPro" id="IPR027417">
    <property type="entry name" value="P-loop_NTPase"/>
</dbReference>
<dbReference type="InterPro" id="IPR020937">
    <property type="entry name" value="SecA_CS"/>
</dbReference>
<dbReference type="PROSITE" id="PS51194">
    <property type="entry name" value="HELICASE_CTER"/>
    <property type="match status" value="1"/>
</dbReference>
<dbReference type="PROSITE" id="PS51196">
    <property type="entry name" value="SECA_MOTOR_DEAD"/>
    <property type="match status" value="1"/>
</dbReference>
<dbReference type="InterPro" id="IPR044722">
    <property type="entry name" value="SecA_SF2_C"/>
</dbReference>
<evidence type="ECO:0000256" key="4">
    <source>
        <dbReference type="ARBA" id="ARBA00022475"/>
    </source>
</evidence>
<keyword evidence="9 12" id="KW-1278">Translocase</keyword>
<dbReference type="GO" id="GO:0006605">
    <property type="term" value="P:protein targeting"/>
    <property type="evidence" value="ECO:0007669"/>
    <property type="project" value="UniProtKB-UniRule"/>
</dbReference>
<dbReference type="GO" id="GO:0008564">
    <property type="term" value="F:protein-exporting ATPase activity"/>
    <property type="evidence" value="ECO:0007669"/>
    <property type="project" value="UniProtKB-EC"/>
</dbReference>
<dbReference type="GO" id="GO:0005829">
    <property type="term" value="C:cytosol"/>
    <property type="evidence" value="ECO:0007669"/>
    <property type="project" value="TreeGrafter"/>
</dbReference>
<feature type="domain" description="Helicase ATP-binding" evidence="14">
    <location>
        <begin position="85"/>
        <end position="244"/>
    </location>
</feature>
<evidence type="ECO:0000313" key="17">
    <source>
        <dbReference type="EMBL" id="EEF69433.1"/>
    </source>
</evidence>
<dbReference type="Gene3D" id="3.90.1440.10">
    <property type="entry name" value="SecA, preprotein cross-linking domain"/>
    <property type="match status" value="1"/>
</dbReference>
<feature type="binding site" evidence="12">
    <location>
        <position position="489"/>
    </location>
    <ligand>
        <name>ATP</name>
        <dbReference type="ChEBI" id="CHEBI:30616"/>
    </ligand>
</feature>
<dbReference type="RefSeq" id="WP_006057600.1">
    <property type="nucleotide sequence ID" value="NZ_GG657552.1"/>
</dbReference>
<dbReference type="EC" id="7.4.2.8" evidence="12"/>
<gene>
    <name evidence="12 17" type="primary">secA</name>
    <name evidence="17" type="ORF">HOLDEFILI_00384</name>
</gene>
<comment type="function">
    <text evidence="12">Part of the Sec protein translocase complex. Interacts with the SecYEG preprotein conducting channel. Has a central role in coupling the hydrolysis of ATP to the transfer of proteins into and across the cell membrane, serving as an ATP-driven molecular motor driving the stepwise translocation of polypeptide chains across the membrane.</text>
</comment>
<evidence type="ECO:0000256" key="7">
    <source>
        <dbReference type="ARBA" id="ARBA00022840"/>
    </source>
</evidence>
<name>B9Y3K9_9FIRM</name>
<keyword evidence="6 12" id="KW-0547">Nucleotide-binding</keyword>
<dbReference type="STRING" id="545696.HOLDEFILI_00384"/>
<keyword evidence="11 12" id="KW-0472">Membrane</keyword>
<comment type="subunit">
    <text evidence="12">Monomer and homodimer. Part of the essential Sec protein translocation apparatus which comprises SecA, SecYEG and auxiliary proteins SecDF. Other proteins may also be involved.</text>
</comment>
<dbReference type="FunFam" id="3.40.50.300:FF:000429">
    <property type="entry name" value="Preprotein translocase subunit SecA"/>
    <property type="match status" value="1"/>
</dbReference>
<reference evidence="17 18" key="1">
    <citation type="submission" date="2008-12" db="EMBL/GenBank/DDBJ databases">
        <authorList>
            <person name="Fulton L."/>
            <person name="Clifton S."/>
            <person name="Fulton B."/>
            <person name="Xu J."/>
            <person name="Minx P."/>
            <person name="Pepin K.H."/>
            <person name="Johnson M."/>
            <person name="Bhonagiri V."/>
            <person name="Nash W.E."/>
            <person name="Mardis E.R."/>
            <person name="Wilson R.K."/>
        </authorList>
    </citation>
    <scope>NUCLEOTIDE SEQUENCE [LARGE SCALE GENOMIC DNA]</scope>
    <source>
        <strain evidence="17 18">DSM 12042</strain>
    </source>
</reference>
<evidence type="ECO:0000256" key="5">
    <source>
        <dbReference type="ARBA" id="ARBA00022490"/>
    </source>
</evidence>
<evidence type="ECO:0000256" key="9">
    <source>
        <dbReference type="ARBA" id="ARBA00022967"/>
    </source>
</evidence>
<keyword evidence="10 12" id="KW-0811">Translocation</keyword>
<feature type="domain" description="SecA family profile" evidence="16">
    <location>
        <begin position="1"/>
        <end position="568"/>
    </location>
</feature>
<dbReference type="GO" id="GO:0005524">
    <property type="term" value="F:ATP binding"/>
    <property type="evidence" value="ECO:0007669"/>
    <property type="project" value="UniProtKB-UniRule"/>
</dbReference>
<comment type="caution">
    <text evidence="17">The sequence shown here is derived from an EMBL/GenBank/DDBJ whole genome shotgun (WGS) entry which is preliminary data.</text>
</comment>
<dbReference type="GO" id="GO:0017038">
    <property type="term" value="P:protein import"/>
    <property type="evidence" value="ECO:0007669"/>
    <property type="project" value="InterPro"/>
</dbReference>
<keyword evidence="3 12" id="KW-0813">Transport</keyword>
<evidence type="ECO:0000259" key="15">
    <source>
        <dbReference type="PROSITE" id="PS51194"/>
    </source>
</evidence>
<dbReference type="GO" id="GO:0065002">
    <property type="term" value="P:intracellular protein transmembrane transport"/>
    <property type="evidence" value="ECO:0007669"/>
    <property type="project" value="UniProtKB-UniRule"/>
</dbReference>
<evidence type="ECO:0000259" key="14">
    <source>
        <dbReference type="PROSITE" id="PS51192"/>
    </source>
</evidence>
<dbReference type="PANTHER" id="PTHR30612:SF0">
    <property type="entry name" value="CHLOROPLAST PROTEIN-TRANSPORTING ATPASE"/>
    <property type="match status" value="1"/>
</dbReference>
<dbReference type="InterPro" id="IPR014001">
    <property type="entry name" value="Helicase_ATP-bd"/>
</dbReference>
<evidence type="ECO:0000256" key="3">
    <source>
        <dbReference type="ARBA" id="ARBA00022448"/>
    </source>
</evidence>
<dbReference type="NCBIfam" id="NF006630">
    <property type="entry name" value="PRK09200.1"/>
    <property type="match status" value="1"/>
</dbReference>